<protein>
    <submittedName>
        <fullName evidence="2">Predicted acetyltransferase</fullName>
    </submittedName>
</protein>
<keyword evidence="3" id="KW-1185">Reference proteome</keyword>
<dbReference type="InterPro" id="IPR000182">
    <property type="entry name" value="GNAT_dom"/>
</dbReference>
<dbReference type="CDD" id="cd04301">
    <property type="entry name" value="NAT_SF"/>
    <property type="match status" value="1"/>
</dbReference>
<dbReference type="SUPFAM" id="SSF55729">
    <property type="entry name" value="Acyl-CoA N-acyltransferases (Nat)"/>
    <property type="match status" value="1"/>
</dbReference>
<dbReference type="SUPFAM" id="SSF55718">
    <property type="entry name" value="SCP-like"/>
    <property type="match status" value="1"/>
</dbReference>
<dbReference type="PROSITE" id="PS51186">
    <property type="entry name" value="GNAT"/>
    <property type="match status" value="1"/>
</dbReference>
<dbReference type="AlphaFoldDB" id="A0A1M6EDC0"/>
<dbReference type="PANTHER" id="PTHR37817">
    <property type="entry name" value="N-ACETYLTRANSFERASE EIS"/>
    <property type="match status" value="1"/>
</dbReference>
<dbReference type="EMBL" id="FQZN01000009">
    <property type="protein sequence ID" value="SHI83464.1"/>
    <property type="molecule type" value="Genomic_DNA"/>
</dbReference>
<proteinExistence type="predicted"/>
<feature type="domain" description="N-acetyltransferase" evidence="1">
    <location>
        <begin position="1"/>
        <end position="133"/>
    </location>
</feature>
<dbReference type="InterPro" id="IPR036527">
    <property type="entry name" value="SCP2_sterol-bd_dom_sf"/>
</dbReference>
<evidence type="ECO:0000313" key="2">
    <source>
        <dbReference type="EMBL" id="SHI83464.1"/>
    </source>
</evidence>
<dbReference type="GO" id="GO:0034069">
    <property type="term" value="F:aminoglycoside N-acetyltransferase activity"/>
    <property type="evidence" value="ECO:0007669"/>
    <property type="project" value="TreeGrafter"/>
</dbReference>
<sequence length="347" mass="39720">MREKVRKLWKLCFNDSKEFVDMYFRLRYNNDVNVAIESGNEVIAALQMLPYPMTFCGNEVATAYISGACTHPDYRSRGVMRELLSQAFGRMYRNDIAFSTLIPAEPWLFDYYARTGYVTAFRYGKRTFTLPADGKDSFSPVPPTGIAWKFQTFTDYNEDIYCYLNRKMQERPCCLQHTEADFRVVLADLELSEGYIFTLSDELGIAALAVAYPDETSSILHIGELLSDTPEVERLLFTYICRSIQTEILHIVMPLAKGQPAFDLGMIRIIQAKPVLQLYAATHPEEEMNIDLVDDQLSANNGYYYLNKGKCMYSHKRIPGAHERLTIGQLTAKVFSAEQAYMSLMLN</sequence>
<dbReference type="InterPro" id="IPR051554">
    <property type="entry name" value="Acetyltransferase_Eis"/>
</dbReference>
<dbReference type="InterPro" id="IPR016181">
    <property type="entry name" value="Acyl_CoA_acyltransferase"/>
</dbReference>
<evidence type="ECO:0000313" key="3">
    <source>
        <dbReference type="Proteomes" id="UP000184192"/>
    </source>
</evidence>
<keyword evidence="2" id="KW-0808">Transferase</keyword>
<dbReference type="Gene3D" id="3.40.630.30">
    <property type="match status" value="1"/>
</dbReference>
<gene>
    <name evidence="2" type="ORF">SAMN05444350_10948</name>
</gene>
<dbReference type="Gene3D" id="3.30.1050.10">
    <property type="entry name" value="SCP2 sterol-binding domain"/>
    <property type="match status" value="1"/>
</dbReference>
<evidence type="ECO:0000259" key="1">
    <source>
        <dbReference type="PROSITE" id="PS51186"/>
    </source>
</evidence>
<organism evidence="2 3">
    <name type="scientific">Bacteroides stercorirosoris</name>
    <dbReference type="NCBI Taxonomy" id="871324"/>
    <lineage>
        <taxon>Bacteria</taxon>
        <taxon>Pseudomonadati</taxon>
        <taxon>Bacteroidota</taxon>
        <taxon>Bacteroidia</taxon>
        <taxon>Bacteroidales</taxon>
        <taxon>Bacteroidaceae</taxon>
        <taxon>Bacteroides</taxon>
    </lineage>
</organism>
<dbReference type="Proteomes" id="UP000184192">
    <property type="component" value="Unassembled WGS sequence"/>
</dbReference>
<accession>A0A1M6EDC0</accession>
<dbReference type="GeneID" id="92711875"/>
<dbReference type="Pfam" id="PF13527">
    <property type="entry name" value="Acetyltransf_9"/>
    <property type="match status" value="1"/>
</dbReference>
<dbReference type="GO" id="GO:0030649">
    <property type="term" value="P:aminoglycoside antibiotic catabolic process"/>
    <property type="evidence" value="ECO:0007669"/>
    <property type="project" value="TreeGrafter"/>
</dbReference>
<name>A0A1M6EDC0_9BACE</name>
<reference evidence="3" key="1">
    <citation type="submission" date="2016-11" db="EMBL/GenBank/DDBJ databases">
        <authorList>
            <person name="Varghese N."/>
            <person name="Submissions S."/>
        </authorList>
    </citation>
    <scope>NUCLEOTIDE SEQUENCE [LARGE SCALE GENOMIC DNA]</scope>
    <source>
        <strain evidence="3">DSM 26884</strain>
    </source>
</reference>
<dbReference type="PANTHER" id="PTHR37817:SF1">
    <property type="entry name" value="N-ACETYLTRANSFERASE EIS"/>
    <property type="match status" value="1"/>
</dbReference>
<dbReference type="RefSeq" id="WP_025834613.1">
    <property type="nucleotide sequence ID" value="NZ_FQZN01000009.1"/>
</dbReference>
<dbReference type="eggNOG" id="COG4552">
    <property type="taxonomic scope" value="Bacteria"/>
</dbReference>